<sequence length="859" mass="98404">MKRHYGTKRNPAVYFQHRRGQYNNHSEVNETINQFTDLTTIPYHPQSKFSRQHKPKNSSHKKYQLKTTLNSPSNRTQIKPSGNLSLSDNTFSNLEDNQGQLSSLTGNLQTCIGNNKVILPSLPPKLINPKHQRKDSRKTENTTKLEESKRKAGNRRFVSPTPQITEGFNQTLINPNYSSILQEKRGKASVKFKERHQIKQKALGDTSNTERPEFIIKKKFNINRVNFMETGKAVNGEEKTMKFPSNPTNETLSSIVSNLNKKLYISPKVEQKEQKFQLGSPLLIKEFENSPMIQGNIDQRLCTKKSRGKSSPHNDPELKQKMIVKGKEKILEANMQQNDAVINLTQKIIKRTQINEQIRKQLTVKKRQDFEPTKCKDEPQFHNKRIKKSKEKGSEFEKNFKHQEDDKKKLESAQMINIEQRQLESNQQASIQPVNRNIGGLKTIDRIKFNDSCTVVSKGSKIPISPNSSFRTNMKSLKKSEINFKNQSKDMNKKDTVNIYKGHNNTSYNHTNDTSFNEEKILKGIRSGRLDSKVFDSKSNEQSLVINKKPSSNTANGHTAEGSKNSNINLCISPYSSINKESNLNKVSCKVPLLKKTIDSLMMPTNVVNEADESQNEDSILRKSSNVILEGEGSSTHQENRPEKLSSSSSRNDKVKHKDRYYEESKEYNNHPNRSLTSSLCNESRQNAFKVNITKQVMLDFSKEGSLNLESKSFGNKLKGEEDEVLLSDDEEIQILNHPIKGKAMKRSFDEIPLEVIPKNLTKINLTKKKTRFDEEDDSIVLNSEQAESEQSYKKEELRDVDSDVFNRSIIGDGTPEGRLKLLDQECCEEDSQRLPTPEAKLDFTPRKVFFLNQERDME</sequence>
<feature type="compositionally biased region" description="Basic and acidic residues" evidence="1">
    <location>
        <begin position="660"/>
        <end position="669"/>
    </location>
</feature>
<accession>A0AAD2D873</accession>
<evidence type="ECO:0000256" key="1">
    <source>
        <dbReference type="SAM" id="MobiDB-lite"/>
    </source>
</evidence>
<evidence type="ECO:0000313" key="2">
    <source>
        <dbReference type="EMBL" id="CAI2383063.1"/>
    </source>
</evidence>
<feature type="region of interest" description="Disordered" evidence="1">
    <location>
        <begin position="539"/>
        <end position="568"/>
    </location>
</feature>
<reference evidence="2" key="1">
    <citation type="submission" date="2023-07" db="EMBL/GenBank/DDBJ databases">
        <authorList>
            <consortium name="AG Swart"/>
            <person name="Singh M."/>
            <person name="Singh A."/>
            <person name="Seah K."/>
            <person name="Emmerich C."/>
        </authorList>
    </citation>
    <scope>NUCLEOTIDE SEQUENCE</scope>
    <source>
        <strain evidence="2">DP1</strain>
    </source>
</reference>
<gene>
    <name evidence="2" type="ORF">ECRASSUSDP1_LOCUS24554</name>
</gene>
<name>A0AAD2D873_EUPCR</name>
<comment type="caution">
    <text evidence="2">The sequence shown here is derived from an EMBL/GenBank/DDBJ whole genome shotgun (WGS) entry which is preliminary data.</text>
</comment>
<feature type="compositionally biased region" description="Basic and acidic residues" evidence="1">
    <location>
        <begin position="137"/>
        <end position="150"/>
    </location>
</feature>
<feature type="compositionally biased region" description="Basic residues" evidence="1">
    <location>
        <begin position="50"/>
        <end position="64"/>
    </location>
</feature>
<organism evidence="2 3">
    <name type="scientific">Euplotes crassus</name>
    <dbReference type="NCBI Taxonomy" id="5936"/>
    <lineage>
        <taxon>Eukaryota</taxon>
        <taxon>Sar</taxon>
        <taxon>Alveolata</taxon>
        <taxon>Ciliophora</taxon>
        <taxon>Intramacronucleata</taxon>
        <taxon>Spirotrichea</taxon>
        <taxon>Hypotrichia</taxon>
        <taxon>Euplotida</taxon>
        <taxon>Euplotidae</taxon>
        <taxon>Moneuplotes</taxon>
    </lineage>
</organism>
<evidence type="ECO:0000313" key="3">
    <source>
        <dbReference type="Proteomes" id="UP001295684"/>
    </source>
</evidence>
<feature type="compositionally biased region" description="Polar residues" evidence="1">
    <location>
        <begin position="540"/>
        <end position="568"/>
    </location>
</feature>
<feature type="region of interest" description="Disordered" evidence="1">
    <location>
        <begin position="119"/>
        <end position="162"/>
    </location>
</feature>
<dbReference type="EMBL" id="CAMPGE010025289">
    <property type="protein sequence ID" value="CAI2383063.1"/>
    <property type="molecule type" value="Genomic_DNA"/>
</dbReference>
<protein>
    <submittedName>
        <fullName evidence="2">Uncharacterized protein</fullName>
    </submittedName>
</protein>
<dbReference type="AlphaFoldDB" id="A0AAD2D873"/>
<proteinExistence type="predicted"/>
<feature type="region of interest" description="Disordered" evidence="1">
    <location>
        <begin position="45"/>
        <end position="91"/>
    </location>
</feature>
<feature type="region of interest" description="Disordered" evidence="1">
    <location>
        <begin position="630"/>
        <end position="678"/>
    </location>
</feature>
<keyword evidence="3" id="KW-1185">Reference proteome</keyword>
<dbReference type="Proteomes" id="UP001295684">
    <property type="component" value="Unassembled WGS sequence"/>
</dbReference>
<feature type="compositionally biased region" description="Polar residues" evidence="1">
    <location>
        <begin position="65"/>
        <end position="91"/>
    </location>
</feature>